<dbReference type="InterPro" id="IPR036526">
    <property type="entry name" value="C-N_Hydrolase_sf"/>
</dbReference>
<evidence type="ECO:0000256" key="7">
    <source>
        <dbReference type="ARBA" id="ARBA00023136"/>
    </source>
</evidence>
<keyword evidence="5 9" id="KW-0812">Transmembrane</keyword>
<evidence type="ECO:0000256" key="1">
    <source>
        <dbReference type="ARBA" id="ARBA00004651"/>
    </source>
</evidence>
<dbReference type="InterPro" id="IPR004563">
    <property type="entry name" value="Apolipo_AcylTrfase"/>
</dbReference>
<feature type="transmembrane region" description="Helical" evidence="9">
    <location>
        <begin position="83"/>
        <end position="105"/>
    </location>
</feature>
<dbReference type="Gene3D" id="3.60.110.10">
    <property type="entry name" value="Carbon-nitrogen hydrolase"/>
    <property type="match status" value="1"/>
</dbReference>
<name>A0A553EAT7_9FLAO</name>
<evidence type="ECO:0000256" key="6">
    <source>
        <dbReference type="ARBA" id="ARBA00022989"/>
    </source>
</evidence>
<dbReference type="HAMAP" id="MF_01148">
    <property type="entry name" value="Lnt"/>
    <property type="match status" value="1"/>
</dbReference>
<evidence type="ECO:0000313" key="11">
    <source>
        <dbReference type="EMBL" id="TRX42179.1"/>
    </source>
</evidence>
<evidence type="ECO:0000259" key="10">
    <source>
        <dbReference type="PROSITE" id="PS50263"/>
    </source>
</evidence>
<evidence type="ECO:0000256" key="5">
    <source>
        <dbReference type="ARBA" id="ARBA00022692"/>
    </source>
</evidence>
<keyword evidence="12" id="KW-1185">Reference proteome</keyword>
<dbReference type="CDD" id="cd07571">
    <property type="entry name" value="ALP_N-acyl_transferase"/>
    <property type="match status" value="1"/>
</dbReference>
<keyword evidence="11" id="KW-0449">Lipoprotein</keyword>
<dbReference type="GO" id="GO:0042158">
    <property type="term" value="P:lipoprotein biosynthetic process"/>
    <property type="evidence" value="ECO:0007669"/>
    <property type="project" value="UniProtKB-UniRule"/>
</dbReference>
<dbReference type="InterPro" id="IPR003010">
    <property type="entry name" value="C-N_Hydrolase"/>
</dbReference>
<feature type="transmembrane region" description="Helical" evidence="9">
    <location>
        <begin position="197"/>
        <end position="219"/>
    </location>
</feature>
<evidence type="ECO:0000256" key="9">
    <source>
        <dbReference type="HAMAP-Rule" id="MF_01148"/>
    </source>
</evidence>
<accession>A0A553EAT7</accession>
<sequence>MKLFYKNQSLYLSFVSGVFTAVVTMNMWYVLACISIAPLFIFVFKESKKASFFCGLAFGVGLGLGLFFWMIKGVGHYTGVSFWFGFLVFVVSCLLLGLYFGILLFITRFFWFSNSNLCFKILLNAVAIAALWTLLELGLTTVMASFPLHLFRLGFSFCANIYLLQLTSFGGLSVLTFFTVLINILFAVFFIQKNTVYLIYNAVIFVFFLVFGAVTYCNYQPIFIKKPFKVVLVSDNTSPETKWNSDNGNALAANYFELCHSAVALRPDFIVWPESALPWTYAPDDDLLKALLKISSGSKLTQVIGINTENPIDKRNYNSVYYIGNNAKVTAVYNKQILLKGIEKPIGDLLVPFASKEGFVFANGVAQDPIATRFGKVATLVCNEIVVESSAAVQVRAGANFLFNVSNDGWFRGTYVSKHHLYYARLMAVENRKDCSIANNCGFNAIINSYGDVVEQKKDTIGTVVSGMLFPNSNRTLFSRFPNLFPIILAAFFILVSFYLFAKIHKTTIE</sequence>
<feature type="transmembrane region" description="Helical" evidence="9">
    <location>
        <begin position="12"/>
        <end position="43"/>
    </location>
</feature>
<comment type="similarity">
    <text evidence="2 9">Belongs to the CN hydrolase family. Apolipoprotein N-acyltransferase subfamily.</text>
</comment>
<organism evidence="11 12">
    <name type="scientific">Flavobacterium restrictum</name>
    <dbReference type="NCBI Taxonomy" id="2594428"/>
    <lineage>
        <taxon>Bacteria</taxon>
        <taxon>Pseudomonadati</taxon>
        <taxon>Bacteroidota</taxon>
        <taxon>Flavobacteriia</taxon>
        <taxon>Flavobacteriales</taxon>
        <taxon>Flavobacteriaceae</taxon>
        <taxon>Flavobacterium</taxon>
    </lineage>
</organism>
<dbReference type="InterPro" id="IPR045378">
    <property type="entry name" value="LNT_N"/>
</dbReference>
<dbReference type="Pfam" id="PF20154">
    <property type="entry name" value="LNT_N"/>
    <property type="match status" value="1"/>
</dbReference>
<feature type="domain" description="CN hydrolase" evidence="10">
    <location>
        <begin position="228"/>
        <end position="471"/>
    </location>
</feature>
<feature type="transmembrane region" description="Helical" evidence="9">
    <location>
        <begin position="50"/>
        <end position="71"/>
    </location>
</feature>
<feature type="transmembrane region" description="Helical" evidence="9">
    <location>
        <begin position="171"/>
        <end position="191"/>
    </location>
</feature>
<dbReference type="NCBIfam" id="TIGR00546">
    <property type="entry name" value="lnt"/>
    <property type="match status" value="1"/>
</dbReference>
<dbReference type="AlphaFoldDB" id="A0A553EAT7"/>
<comment type="subcellular location">
    <subcellularLocation>
        <location evidence="1 9">Cell membrane</location>
        <topology evidence="1 9">Multi-pass membrane protein</topology>
    </subcellularLocation>
</comment>
<reference evidence="11 12" key="1">
    <citation type="submission" date="2019-07" db="EMBL/GenBank/DDBJ databases">
        <title>Novel species of Flavobacterium.</title>
        <authorList>
            <person name="Liu Q."/>
            <person name="Xin Y.-H."/>
        </authorList>
    </citation>
    <scope>NUCLEOTIDE SEQUENCE [LARGE SCALE GENOMIC DNA]</scope>
    <source>
        <strain evidence="11 12">LB1R34</strain>
    </source>
</reference>
<keyword evidence="3 9" id="KW-1003">Cell membrane</keyword>
<feature type="transmembrane region" description="Helical" evidence="9">
    <location>
        <begin position="484"/>
        <end position="502"/>
    </location>
</feature>
<evidence type="ECO:0000256" key="2">
    <source>
        <dbReference type="ARBA" id="ARBA00010065"/>
    </source>
</evidence>
<dbReference type="PROSITE" id="PS50263">
    <property type="entry name" value="CN_HYDROLASE"/>
    <property type="match status" value="1"/>
</dbReference>
<evidence type="ECO:0000256" key="4">
    <source>
        <dbReference type="ARBA" id="ARBA00022679"/>
    </source>
</evidence>
<dbReference type="GO" id="GO:0016410">
    <property type="term" value="F:N-acyltransferase activity"/>
    <property type="evidence" value="ECO:0007669"/>
    <property type="project" value="UniProtKB-UniRule"/>
</dbReference>
<gene>
    <name evidence="9 11" type="primary">lnt</name>
    <name evidence="11" type="ORF">FNW21_02620</name>
</gene>
<proteinExistence type="inferred from homology"/>
<dbReference type="RefSeq" id="WP_144255189.1">
    <property type="nucleotide sequence ID" value="NZ_VJZT01000002.1"/>
</dbReference>
<keyword evidence="8 9" id="KW-0012">Acyltransferase</keyword>
<evidence type="ECO:0000256" key="8">
    <source>
        <dbReference type="ARBA" id="ARBA00023315"/>
    </source>
</evidence>
<dbReference type="EC" id="2.3.1.269" evidence="9"/>
<dbReference type="PANTHER" id="PTHR38686">
    <property type="entry name" value="APOLIPOPROTEIN N-ACYLTRANSFERASE"/>
    <property type="match status" value="1"/>
</dbReference>
<evidence type="ECO:0000313" key="12">
    <source>
        <dbReference type="Proteomes" id="UP000316371"/>
    </source>
</evidence>
<dbReference type="SUPFAM" id="SSF56317">
    <property type="entry name" value="Carbon-nitrogen hydrolase"/>
    <property type="match status" value="1"/>
</dbReference>
<comment type="function">
    <text evidence="9">Catalyzes the phospholipid dependent N-acylation of the N-terminal cysteine of apolipoprotein, the last step in lipoprotein maturation.</text>
</comment>
<dbReference type="OrthoDB" id="9804277at2"/>
<comment type="catalytic activity">
    <reaction evidence="9">
        <text>N-terminal S-1,2-diacyl-sn-glyceryl-L-cysteinyl-[lipoprotein] + a glycerophospholipid = N-acyl-S-1,2-diacyl-sn-glyceryl-L-cysteinyl-[lipoprotein] + a 2-acyl-sn-glycero-3-phospholipid + H(+)</text>
        <dbReference type="Rhea" id="RHEA:48228"/>
        <dbReference type="Rhea" id="RHEA-COMP:14681"/>
        <dbReference type="Rhea" id="RHEA-COMP:14684"/>
        <dbReference type="ChEBI" id="CHEBI:15378"/>
        <dbReference type="ChEBI" id="CHEBI:136912"/>
        <dbReference type="ChEBI" id="CHEBI:140656"/>
        <dbReference type="ChEBI" id="CHEBI:140657"/>
        <dbReference type="ChEBI" id="CHEBI:140660"/>
        <dbReference type="EC" id="2.3.1.269"/>
    </reaction>
</comment>
<keyword evidence="7 9" id="KW-0472">Membrane</keyword>
<dbReference type="UniPathway" id="UPA00666"/>
<dbReference type="Proteomes" id="UP000316371">
    <property type="component" value="Unassembled WGS sequence"/>
</dbReference>
<comment type="caution">
    <text evidence="11">The sequence shown here is derived from an EMBL/GenBank/DDBJ whole genome shotgun (WGS) entry which is preliminary data.</text>
</comment>
<dbReference type="Pfam" id="PF00795">
    <property type="entry name" value="CN_hydrolase"/>
    <property type="match status" value="1"/>
</dbReference>
<dbReference type="GO" id="GO:0005886">
    <property type="term" value="C:plasma membrane"/>
    <property type="evidence" value="ECO:0007669"/>
    <property type="project" value="UniProtKB-SubCell"/>
</dbReference>
<keyword evidence="6 9" id="KW-1133">Transmembrane helix</keyword>
<evidence type="ECO:0000256" key="3">
    <source>
        <dbReference type="ARBA" id="ARBA00022475"/>
    </source>
</evidence>
<dbReference type="EMBL" id="VJZT01000002">
    <property type="protein sequence ID" value="TRX42179.1"/>
    <property type="molecule type" value="Genomic_DNA"/>
</dbReference>
<comment type="pathway">
    <text evidence="9">Protein modification; lipoprotein biosynthesis (N-acyl transfer).</text>
</comment>
<protein>
    <recommendedName>
        <fullName evidence="9">Apolipoprotein N-acyltransferase</fullName>
        <shortName evidence="9">ALP N-acyltransferase</shortName>
        <ecNumber evidence="9">2.3.1.269</ecNumber>
    </recommendedName>
</protein>
<keyword evidence="4 9" id="KW-0808">Transferase</keyword>
<dbReference type="PANTHER" id="PTHR38686:SF1">
    <property type="entry name" value="APOLIPOPROTEIN N-ACYLTRANSFERASE"/>
    <property type="match status" value="1"/>
</dbReference>